<dbReference type="InterPro" id="IPR003593">
    <property type="entry name" value="AAA+_ATPase"/>
</dbReference>
<protein>
    <submittedName>
        <fullName evidence="2">Excinuclease ABC C subunit domain protein</fullName>
    </submittedName>
</protein>
<dbReference type="PATRIC" id="fig|1423733.4.peg.2210"/>
<gene>
    <name evidence="2" type="ORF">FC82_GL002104</name>
</gene>
<organism evidence="2 3">
    <name type="scientific">Secundilactobacillus collinoides DSM 20515 = JCM 1123</name>
    <dbReference type="NCBI Taxonomy" id="1423733"/>
    <lineage>
        <taxon>Bacteria</taxon>
        <taxon>Bacillati</taxon>
        <taxon>Bacillota</taxon>
        <taxon>Bacilli</taxon>
        <taxon>Lactobacillales</taxon>
        <taxon>Lactobacillaceae</taxon>
        <taxon>Secundilactobacillus</taxon>
    </lineage>
</organism>
<dbReference type="Gene3D" id="3.40.50.300">
    <property type="entry name" value="P-loop containing nucleotide triphosphate hydrolases"/>
    <property type="match status" value="1"/>
</dbReference>
<name>A0A0R2B8T7_SECCO</name>
<comment type="caution">
    <text evidence="2">The sequence shown here is derived from an EMBL/GenBank/DDBJ whole genome shotgun (WGS) entry which is preliminary data.</text>
</comment>
<evidence type="ECO:0000259" key="1">
    <source>
        <dbReference type="SMART" id="SM00382"/>
    </source>
</evidence>
<reference evidence="2 3" key="1">
    <citation type="journal article" date="2015" name="Genome Announc.">
        <title>Expanding the biotechnology potential of lactobacilli through comparative genomics of 213 strains and associated genera.</title>
        <authorList>
            <person name="Sun Z."/>
            <person name="Harris H.M."/>
            <person name="McCann A."/>
            <person name="Guo C."/>
            <person name="Argimon S."/>
            <person name="Zhang W."/>
            <person name="Yang X."/>
            <person name="Jeffery I.B."/>
            <person name="Cooney J.C."/>
            <person name="Kagawa T.F."/>
            <person name="Liu W."/>
            <person name="Song Y."/>
            <person name="Salvetti E."/>
            <person name="Wrobel A."/>
            <person name="Rasinkangas P."/>
            <person name="Parkhill J."/>
            <person name="Rea M.C."/>
            <person name="O'Sullivan O."/>
            <person name="Ritari J."/>
            <person name="Douillard F.P."/>
            <person name="Paul Ross R."/>
            <person name="Yang R."/>
            <person name="Briner A.E."/>
            <person name="Felis G.E."/>
            <person name="de Vos W.M."/>
            <person name="Barrangou R."/>
            <person name="Klaenhammer T.R."/>
            <person name="Caufield P.W."/>
            <person name="Cui Y."/>
            <person name="Zhang H."/>
            <person name="O'Toole P.W."/>
        </authorList>
    </citation>
    <scope>NUCLEOTIDE SEQUENCE [LARGE SCALE GENOMIC DNA]</scope>
    <source>
        <strain evidence="2 3">DSM 20515</strain>
    </source>
</reference>
<dbReference type="InterPro" id="IPR018647">
    <property type="entry name" value="SLFN_3-like_DNA/RNA_helicase"/>
</dbReference>
<sequence length="410" mass="46679">MQLANQANEKLAPLKQLTAEQQMLVSEAETFVQNHFLDKRPSVFVISGEAGTGKSVVLSQLYYDLQSAAKSPEGRLSGSTNYFIVNHPELLKVYRNIAGRLPNEYKKNFQRPTTLINQCRKNGTGFDVGIIDEAHLLLSQPDHYNNFYGDNQLVDLLKLCRVLIIVFDAHQVLRLKTYWTETRLKQVLAPYSQQWVTLHAQFRMHADNALIDWINTLTTSGRLDSITPSFSNHYDFRVFNDAEKMHQQIVARNNEVGLSRILSTTGYPSILDGGNHYIVEGNFSLPWDQYNYTATPWAELPESINEVGSIYTCQGFDLNYTGIILGPPVHLAPDGEHIMIDTTKITDPEAFKKRPDMQAEKDIHEAKMTLMLNAINVIMKRGVKGLYLYAHDVRLRNRLFQAYKLGGQQQ</sequence>
<dbReference type="Proteomes" id="UP000051845">
    <property type="component" value="Unassembled WGS sequence"/>
</dbReference>
<dbReference type="EMBL" id="AYYR01000044">
    <property type="protein sequence ID" value="KRM75704.1"/>
    <property type="molecule type" value="Genomic_DNA"/>
</dbReference>
<dbReference type="SMART" id="SM00382">
    <property type="entry name" value="AAA"/>
    <property type="match status" value="1"/>
</dbReference>
<dbReference type="AlphaFoldDB" id="A0A0R2B8T7"/>
<proteinExistence type="predicted"/>
<evidence type="ECO:0000313" key="3">
    <source>
        <dbReference type="Proteomes" id="UP000051845"/>
    </source>
</evidence>
<evidence type="ECO:0000313" key="2">
    <source>
        <dbReference type="EMBL" id="KRM75704.1"/>
    </source>
</evidence>
<feature type="domain" description="AAA+ ATPase" evidence="1">
    <location>
        <begin position="40"/>
        <end position="177"/>
    </location>
</feature>
<dbReference type="InterPro" id="IPR027417">
    <property type="entry name" value="P-loop_NTPase"/>
</dbReference>
<dbReference type="SUPFAM" id="SSF52540">
    <property type="entry name" value="P-loop containing nucleoside triphosphate hydrolases"/>
    <property type="match status" value="1"/>
</dbReference>
<accession>A0A0R2B8T7</accession>
<dbReference type="Pfam" id="PF09848">
    <property type="entry name" value="SLFN-g3_helicase"/>
    <property type="match status" value="1"/>
</dbReference>